<protein>
    <recommendedName>
        <fullName evidence="3">DUF91 domain-containing protein</fullName>
    </recommendedName>
</protein>
<accession>A0A1A9RJW6</accession>
<evidence type="ECO:0000313" key="2">
    <source>
        <dbReference type="Proteomes" id="UP000077589"/>
    </source>
</evidence>
<dbReference type="Proteomes" id="UP000077589">
    <property type="component" value="Unassembled WGS sequence"/>
</dbReference>
<evidence type="ECO:0008006" key="3">
    <source>
        <dbReference type="Google" id="ProtNLM"/>
    </source>
</evidence>
<dbReference type="RefSeq" id="WP_064087548.1">
    <property type="nucleotide sequence ID" value="NZ_CAUTFU010000057.1"/>
</dbReference>
<dbReference type="InterPro" id="IPR011856">
    <property type="entry name" value="tRNA_endonuc-like_dom_sf"/>
</dbReference>
<dbReference type="AlphaFoldDB" id="A0A1A9RJW6"/>
<dbReference type="OrthoDB" id="570199at2"/>
<reference evidence="2" key="1">
    <citation type="submission" date="2016-05" db="EMBL/GenBank/DDBJ databases">
        <title>Draft genome of Corynebacterium afermentans subsp. afermentans LCDC 88199T.</title>
        <authorList>
            <person name="Bernier A.-M."/>
            <person name="Bernard K."/>
        </authorList>
    </citation>
    <scope>NUCLEOTIDE SEQUENCE [LARGE SCALE GENOMIC DNA]</scope>
    <source>
        <strain evidence="2">NML04-0072</strain>
    </source>
</reference>
<evidence type="ECO:0000313" key="1">
    <source>
        <dbReference type="EMBL" id="OAM19993.1"/>
    </source>
</evidence>
<dbReference type="GO" id="GO:0003676">
    <property type="term" value="F:nucleic acid binding"/>
    <property type="evidence" value="ECO:0007669"/>
    <property type="project" value="InterPro"/>
</dbReference>
<dbReference type="Gene3D" id="3.40.1350.10">
    <property type="match status" value="1"/>
</dbReference>
<comment type="caution">
    <text evidence="1">The sequence shown here is derived from an EMBL/GenBank/DDBJ whole genome shotgun (WGS) entry which is preliminary data.</text>
</comment>
<sequence>MYQVDISNKTMRKLNTPTFAELNLRERYDIQEWIDNNPDILGEELLIIGKEVVVGNGIRLDLLAIDINANLVIIELKRDNSGNNVDWQAIKYASHCSAFSDEYIFTIYQEYLNNKSIQKSAKTEIENFIGKIGKGIEHLNQEQRIVLVSREFHPDVASAVLWLNEKGLDITCIKINPFTMDDGKLLIYPNKIIPLPEAEEYVKRKAIQKQENIIQQSNLDLISFDVPEYTNNELSSKLADFLSKQNNLTERFIAFLEILLSEDRDFDREEIKDLLFHRYNIGNDVQHAGRLLSNISQAITRKSNDFLRQLISFGRNSDTPGAYKNSYYIDKQYRDLILNTISQIR</sequence>
<proteinExistence type="predicted"/>
<organism evidence="1 2">
    <name type="scientific">Eikenella corrodens</name>
    <dbReference type="NCBI Taxonomy" id="539"/>
    <lineage>
        <taxon>Bacteria</taxon>
        <taxon>Pseudomonadati</taxon>
        <taxon>Pseudomonadota</taxon>
        <taxon>Betaproteobacteria</taxon>
        <taxon>Neisseriales</taxon>
        <taxon>Neisseriaceae</taxon>
        <taxon>Eikenella</taxon>
    </lineage>
</organism>
<name>A0A1A9RJW6_EIKCO</name>
<gene>
    <name evidence="1" type="ORF">A7P90_04220</name>
</gene>
<dbReference type="EMBL" id="LXSG01000026">
    <property type="protein sequence ID" value="OAM19993.1"/>
    <property type="molecule type" value="Genomic_DNA"/>
</dbReference>